<name>A0A8X6U0L4_NEPPI</name>
<dbReference type="AlphaFoldDB" id="A0A8X6U0L4"/>
<sequence>MDLFYTSTKLRSELVSFCESLGQSEKRTHLEAFSKKQD</sequence>
<evidence type="ECO:0000313" key="1">
    <source>
        <dbReference type="EMBL" id="GFT66145.1"/>
    </source>
</evidence>
<accession>A0A8X6U0L4</accession>
<dbReference type="Proteomes" id="UP000887013">
    <property type="component" value="Unassembled WGS sequence"/>
</dbReference>
<dbReference type="EMBL" id="BMAW01115470">
    <property type="protein sequence ID" value="GFT66145.1"/>
    <property type="molecule type" value="Genomic_DNA"/>
</dbReference>
<feature type="non-terminal residue" evidence="1">
    <location>
        <position position="38"/>
    </location>
</feature>
<comment type="caution">
    <text evidence="1">The sequence shown here is derived from an EMBL/GenBank/DDBJ whole genome shotgun (WGS) entry which is preliminary data.</text>
</comment>
<organism evidence="1 2">
    <name type="scientific">Nephila pilipes</name>
    <name type="common">Giant wood spider</name>
    <name type="synonym">Nephila maculata</name>
    <dbReference type="NCBI Taxonomy" id="299642"/>
    <lineage>
        <taxon>Eukaryota</taxon>
        <taxon>Metazoa</taxon>
        <taxon>Ecdysozoa</taxon>
        <taxon>Arthropoda</taxon>
        <taxon>Chelicerata</taxon>
        <taxon>Arachnida</taxon>
        <taxon>Araneae</taxon>
        <taxon>Araneomorphae</taxon>
        <taxon>Entelegynae</taxon>
        <taxon>Araneoidea</taxon>
        <taxon>Nephilidae</taxon>
        <taxon>Nephila</taxon>
    </lineage>
</organism>
<proteinExistence type="predicted"/>
<reference evidence="1" key="1">
    <citation type="submission" date="2020-08" db="EMBL/GenBank/DDBJ databases">
        <title>Multicomponent nature underlies the extraordinary mechanical properties of spider dragline silk.</title>
        <authorList>
            <person name="Kono N."/>
            <person name="Nakamura H."/>
            <person name="Mori M."/>
            <person name="Yoshida Y."/>
            <person name="Ohtoshi R."/>
            <person name="Malay A.D."/>
            <person name="Moran D.A.P."/>
            <person name="Tomita M."/>
            <person name="Numata K."/>
            <person name="Arakawa K."/>
        </authorList>
    </citation>
    <scope>NUCLEOTIDE SEQUENCE</scope>
</reference>
<keyword evidence="2" id="KW-1185">Reference proteome</keyword>
<evidence type="ECO:0000313" key="2">
    <source>
        <dbReference type="Proteomes" id="UP000887013"/>
    </source>
</evidence>
<gene>
    <name evidence="1" type="ORF">NPIL_401171</name>
</gene>
<protein>
    <submittedName>
        <fullName evidence="1">Uncharacterized protein</fullName>
    </submittedName>
</protein>